<dbReference type="InParanoid" id="A0A397RT96"/>
<gene>
    <name evidence="1" type="ORF">EI71_01297</name>
</gene>
<organism evidence="1 2">
    <name type="scientific">Anaeroplasma bactoclasticum</name>
    <dbReference type="NCBI Taxonomy" id="2088"/>
    <lineage>
        <taxon>Bacteria</taxon>
        <taxon>Bacillati</taxon>
        <taxon>Mycoplasmatota</taxon>
        <taxon>Mollicutes</taxon>
        <taxon>Anaeroplasmatales</taxon>
        <taxon>Anaeroplasmataceae</taxon>
        <taxon>Anaeroplasma</taxon>
    </lineage>
</organism>
<name>A0A397RT96_9MOLU</name>
<evidence type="ECO:0000313" key="1">
    <source>
        <dbReference type="EMBL" id="RIA75639.1"/>
    </source>
</evidence>
<dbReference type="AlphaFoldDB" id="A0A397RT96"/>
<accession>A0A397RT96</accession>
<protein>
    <submittedName>
        <fullName evidence="1">Uncharacterized protein</fullName>
    </submittedName>
</protein>
<dbReference type="RefSeq" id="WP_281268649.1">
    <property type="nucleotide sequence ID" value="NZ_QXEV01000014.1"/>
</dbReference>
<sequence length="43" mass="4942">MEKKIYEIPNIKEEILELFDVIAMSNKDILGEIFDDDGERIGG</sequence>
<dbReference type="Proteomes" id="UP000266506">
    <property type="component" value="Unassembled WGS sequence"/>
</dbReference>
<proteinExistence type="predicted"/>
<comment type="caution">
    <text evidence="1">The sequence shown here is derived from an EMBL/GenBank/DDBJ whole genome shotgun (WGS) entry which is preliminary data.</text>
</comment>
<reference evidence="1 2" key="1">
    <citation type="submission" date="2018-08" db="EMBL/GenBank/DDBJ databases">
        <title>Genomic Encyclopedia of Archaeal and Bacterial Type Strains, Phase II (KMG-II): from individual species to whole genera.</title>
        <authorList>
            <person name="Goeker M."/>
        </authorList>
    </citation>
    <scope>NUCLEOTIDE SEQUENCE [LARGE SCALE GENOMIC DNA]</scope>
    <source>
        <strain evidence="1 2">ATCC 27112</strain>
    </source>
</reference>
<dbReference type="EMBL" id="QXEV01000014">
    <property type="protein sequence ID" value="RIA75639.1"/>
    <property type="molecule type" value="Genomic_DNA"/>
</dbReference>
<keyword evidence="2" id="KW-1185">Reference proteome</keyword>
<evidence type="ECO:0000313" key="2">
    <source>
        <dbReference type="Proteomes" id="UP000266506"/>
    </source>
</evidence>